<protein>
    <submittedName>
        <fullName evidence="12">Molybdopterin-dependent oxidoreductase</fullName>
    </submittedName>
</protein>
<keyword evidence="8" id="KW-0408">Iron</keyword>
<comment type="cofactor">
    <cofactor evidence="2">
        <name>[4Fe-4S] cluster</name>
        <dbReference type="ChEBI" id="CHEBI:49883"/>
    </cofactor>
</comment>
<dbReference type="Gene3D" id="1.10.10.1100">
    <property type="entry name" value="BFD-like [2Fe-2S]-binding domain"/>
    <property type="match status" value="1"/>
</dbReference>
<keyword evidence="6" id="KW-0479">Metal-binding</keyword>
<dbReference type="Pfam" id="PF00384">
    <property type="entry name" value="Molybdopterin"/>
    <property type="match status" value="1"/>
</dbReference>
<comment type="similarity">
    <text evidence="3">Belongs to the prokaryotic molybdopterin-containing oxidoreductase family. NasA/NapA/NarB subfamily.</text>
</comment>
<name>A0ABU9D9H9_9PROT</name>
<dbReference type="InterPro" id="IPR041854">
    <property type="entry name" value="BFD-like_2Fe2S-bd_dom_sf"/>
</dbReference>
<dbReference type="PANTHER" id="PTHR43105:SF9">
    <property type="entry name" value="NADPH-FE(3+) OXIDOREDUCTASE SUBUNIT ALPHA"/>
    <property type="match status" value="1"/>
</dbReference>
<dbReference type="InterPro" id="IPR009010">
    <property type="entry name" value="Asp_de-COase-like_dom_sf"/>
</dbReference>
<evidence type="ECO:0000256" key="7">
    <source>
        <dbReference type="ARBA" id="ARBA00023002"/>
    </source>
</evidence>
<dbReference type="CDD" id="cd02791">
    <property type="entry name" value="MopB_CT_Nitrate-R-NapA-like"/>
    <property type="match status" value="1"/>
</dbReference>
<dbReference type="InterPro" id="IPR006655">
    <property type="entry name" value="Mopterin_OxRdtase_prok_CS"/>
</dbReference>
<evidence type="ECO:0000256" key="1">
    <source>
        <dbReference type="ARBA" id="ARBA00001942"/>
    </source>
</evidence>
<organism evidence="12 13">
    <name type="scientific">Thermithiobacillus plumbiphilus</name>
    <dbReference type="NCBI Taxonomy" id="1729899"/>
    <lineage>
        <taxon>Bacteria</taxon>
        <taxon>Pseudomonadati</taxon>
        <taxon>Pseudomonadota</taxon>
        <taxon>Acidithiobacillia</taxon>
        <taxon>Acidithiobacillales</taxon>
        <taxon>Thermithiobacillaceae</taxon>
        <taxon>Thermithiobacillus</taxon>
    </lineage>
</organism>
<dbReference type="InterPro" id="IPR007419">
    <property type="entry name" value="BFD-like_2Fe2S-bd_dom"/>
</dbReference>
<evidence type="ECO:0000256" key="4">
    <source>
        <dbReference type="ARBA" id="ARBA00022485"/>
    </source>
</evidence>
<reference evidence="12 13" key="1">
    <citation type="submission" date="2024-04" db="EMBL/GenBank/DDBJ databases">
        <authorList>
            <person name="Abashina T."/>
            <person name="Shaikin A."/>
        </authorList>
    </citation>
    <scope>NUCLEOTIDE SEQUENCE [LARGE SCALE GENOMIC DNA]</scope>
    <source>
        <strain evidence="12 13">AAFK</strain>
    </source>
</reference>
<evidence type="ECO:0000256" key="8">
    <source>
        <dbReference type="ARBA" id="ARBA00023004"/>
    </source>
</evidence>
<evidence type="ECO:0000256" key="9">
    <source>
        <dbReference type="ARBA" id="ARBA00023014"/>
    </source>
</evidence>
<evidence type="ECO:0000313" key="13">
    <source>
        <dbReference type="Proteomes" id="UP001446205"/>
    </source>
</evidence>
<feature type="domain" description="4Fe-4S Mo/W bis-MGD-type" evidence="11">
    <location>
        <begin position="9"/>
        <end position="65"/>
    </location>
</feature>
<keyword evidence="9" id="KW-0411">Iron-sulfur</keyword>
<dbReference type="Gene3D" id="3.40.228.10">
    <property type="entry name" value="Dimethylsulfoxide Reductase, domain 2"/>
    <property type="match status" value="1"/>
</dbReference>
<dbReference type="Pfam" id="PF01568">
    <property type="entry name" value="Molydop_binding"/>
    <property type="match status" value="1"/>
</dbReference>
<dbReference type="SMART" id="SM00926">
    <property type="entry name" value="Molybdop_Fe4S4"/>
    <property type="match status" value="1"/>
</dbReference>
<evidence type="ECO:0000256" key="6">
    <source>
        <dbReference type="ARBA" id="ARBA00022723"/>
    </source>
</evidence>
<keyword evidence="13" id="KW-1185">Reference proteome</keyword>
<dbReference type="Pfam" id="PF04879">
    <property type="entry name" value="Molybdop_Fe4S4"/>
    <property type="match status" value="1"/>
</dbReference>
<keyword evidence="5" id="KW-0500">Molybdenum</keyword>
<dbReference type="RefSeq" id="WP_341370557.1">
    <property type="nucleotide sequence ID" value="NZ_JBBPCO010000005.1"/>
</dbReference>
<dbReference type="Pfam" id="PF04324">
    <property type="entry name" value="Fer2_BFD"/>
    <property type="match status" value="1"/>
</dbReference>
<evidence type="ECO:0000256" key="2">
    <source>
        <dbReference type="ARBA" id="ARBA00001966"/>
    </source>
</evidence>
<dbReference type="InterPro" id="IPR006657">
    <property type="entry name" value="MoPterin_dinucl-bd_dom"/>
</dbReference>
<keyword evidence="7" id="KW-0560">Oxidoreductase</keyword>
<evidence type="ECO:0000256" key="5">
    <source>
        <dbReference type="ARBA" id="ARBA00022505"/>
    </source>
</evidence>
<dbReference type="EMBL" id="JBBPCO010000005">
    <property type="protein sequence ID" value="MEK8089502.1"/>
    <property type="molecule type" value="Genomic_DNA"/>
</dbReference>
<dbReference type="InterPro" id="IPR006656">
    <property type="entry name" value="Mopterin_OxRdtase"/>
</dbReference>
<dbReference type="Proteomes" id="UP001446205">
    <property type="component" value="Unassembled WGS sequence"/>
</dbReference>
<dbReference type="PROSITE" id="PS51669">
    <property type="entry name" value="4FE4S_MOW_BIS_MGD"/>
    <property type="match status" value="1"/>
</dbReference>
<dbReference type="CDD" id="cd02754">
    <property type="entry name" value="MopB_Nitrate-R-NapA-like"/>
    <property type="match status" value="1"/>
</dbReference>
<dbReference type="InterPro" id="IPR006963">
    <property type="entry name" value="Mopterin_OxRdtase_4Fe-4S_dom"/>
</dbReference>
<dbReference type="Gene3D" id="2.40.40.20">
    <property type="match status" value="1"/>
</dbReference>
<comment type="cofactor">
    <cofactor evidence="1">
        <name>Mo-bis(molybdopterin guanine dinucleotide)</name>
        <dbReference type="ChEBI" id="CHEBI:60539"/>
    </cofactor>
</comment>
<dbReference type="Gene3D" id="3.40.50.740">
    <property type="match status" value="1"/>
</dbReference>
<dbReference type="InterPro" id="IPR041957">
    <property type="entry name" value="CT_Nitrate-R-NapA-like"/>
</dbReference>
<evidence type="ECO:0000259" key="11">
    <source>
        <dbReference type="PROSITE" id="PS51669"/>
    </source>
</evidence>
<accession>A0ABU9D9H9</accession>
<evidence type="ECO:0000256" key="10">
    <source>
        <dbReference type="ARBA" id="ARBA00023063"/>
    </source>
</evidence>
<keyword evidence="4" id="KW-0004">4Fe-4S</keyword>
<dbReference type="PROSITE" id="PS00490">
    <property type="entry name" value="MOLYBDOPTERIN_PROK_2"/>
    <property type="match status" value="1"/>
</dbReference>
<evidence type="ECO:0000313" key="12">
    <source>
        <dbReference type="EMBL" id="MEK8089502.1"/>
    </source>
</evidence>
<evidence type="ECO:0000256" key="3">
    <source>
        <dbReference type="ARBA" id="ARBA00008747"/>
    </source>
</evidence>
<dbReference type="Gene3D" id="2.20.25.90">
    <property type="entry name" value="ADC-like domains"/>
    <property type="match status" value="1"/>
</dbReference>
<proteinExistence type="inferred from homology"/>
<dbReference type="SUPFAM" id="SSF53706">
    <property type="entry name" value="Formate dehydrogenase/DMSO reductase, domains 1-3"/>
    <property type="match status" value="1"/>
</dbReference>
<dbReference type="InterPro" id="IPR050123">
    <property type="entry name" value="Prok_molybdopt-oxidoreductase"/>
</dbReference>
<comment type="caution">
    <text evidence="12">The sequence shown here is derived from an EMBL/GenBank/DDBJ whole genome shotgun (WGS) entry which is preliminary data.</text>
</comment>
<gene>
    <name evidence="12" type="ORF">WOB96_06940</name>
</gene>
<dbReference type="SUPFAM" id="SSF50692">
    <property type="entry name" value="ADC-like"/>
    <property type="match status" value="1"/>
</dbReference>
<dbReference type="PANTHER" id="PTHR43105">
    <property type="entry name" value="RESPIRATORY NITRATE REDUCTASE"/>
    <property type="match status" value="1"/>
</dbReference>
<sequence>MSAVWQSPLQETKSVCPYCGTGCGVLIQHDGRKILGVRGDPKHPANFGRLCTKGRTLHQTVQAPDRALQPLLRDRQGGEQVIHWDAALGLAAERFARIIREHGPQAVAFYVSGQLSTEDYYVVNKLAKGLIGSNHIDTNSRLCMASAVTGYKASLGMDSVPNCYEDIEAANCLFIIGANPAYAHPIVFRRIEDAKARNPDLKIIVADPRRTATASIADLYLPLRPGSDVALLHGMLHVLIWEELIDRDYIAAHTEGWAELKQRVQAYTPQRVSELCDLPEDLIREAALEFGRAHAALSLWCQGLNQSSHGTDKITALINLHLATGQIGRPGAGPFSLTGQPNAMGGREVGGMPNLLPGHREIINPEHRAEISRLWGVEALHPEPGLTAVPLFKAIERGEIKAVWIACTNPVVSLPDQQQVVRALQAAEFVVVQDAYHPTETAEFADLILPAASWGEREALVTNSERRISRLAQAVSAPGQARPDWEIFRDFARTLGEILDMTGHPSPQTESWSSRARRLFDYPDSESIFKEFRESTRGRDLDITGLSLAILDEQGPQQWPFHEGATGGRQRLYTDGIFPTPSGRARFLAPAYAPVAEEIDARYPLRLTTGRLRDQWHTLSRTGQVAGLFQHVAEPLLEIHPEDAKALPEGSLARISSRRGTVIARVRHARAQLPGTLFLPMHFGSRFAPQGMANALTLPALDPVSKQPEFKHAAVRVEPAVFAWTGAILCRLDVPARLRELQQLVSAFPFATLSRLGDEADPALLLRIAADALPDTGLLAALDAAAGLDGPEGLDYQDARRGVFKRVLLREGRLQGVRLIGEDATLDWLQALMLSGEDVRGFRHLLFAPQTPKNLQATPLSRAVCNCMGVSESAILRAIGEGATTVEAVGKACGAGTQCGSCKPEISQLLQMRVAS</sequence>
<keyword evidence="10" id="KW-0534">Nitrate assimilation</keyword>